<sequence>TPGGGHLHWTLWLPLNPSQSLRTSKRGSSSSSGTRTTGKQRQATWWFPEVPGVRFKELNILPKYNQSYYVKITHNIFSKTHKANEERVA</sequence>
<gene>
    <name evidence="2" type="ORF">J0S82_015403</name>
</gene>
<comment type="caution">
    <text evidence="2">The sequence shown here is derived from an EMBL/GenBank/DDBJ whole genome shotgun (WGS) entry which is preliminary data.</text>
</comment>
<evidence type="ECO:0000313" key="3">
    <source>
        <dbReference type="Proteomes" id="UP000700334"/>
    </source>
</evidence>
<feature type="non-terminal residue" evidence="2">
    <location>
        <position position="1"/>
    </location>
</feature>
<dbReference type="EMBL" id="JAGFMF010011684">
    <property type="protein sequence ID" value="KAG8516189.1"/>
    <property type="molecule type" value="Genomic_DNA"/>
</dbReference>
<reference evidence="2" key="1">
    <citation type="journal article" date="2021" name="Evol. Appl.">
        <title>The genome of the Pyrenean desman and the effects of bottlenecks and inbreeding on the genomic landscape of an endangered species.</title>
        <authorList>
            <person name="Escoda L."/>
            <person name="Castresana J."/>
        </authorList>
    </citation>
    <scope>NUCLEOTIDE SEQUENCE</scope>
    <source>
        <strain evidence="2">IBE-C5619</strain>
    </source>
</reference>
<feature type="region of interest" description="Disordered" evidence="1">
    <location>
        <begin position="18"/>
        <end position="41"/>
    </location>
</feature>
<accession>A0A8J6DPR9</accession>
<name>A0A8J6DPR9_GALPY</name>
<organism evidence="2 3">
    <name type="scientific">Galemys pyrenaicus</name>
    <name type="common">Iberian desman</name>
    <name type="synonym">Pyrenean desman</name>
    <dbReference type="NCBI Taxonomy" id="202257"/>
    <lineage>
        <taxon>Eukaryota</taxon>
        <taxon>Metazoa</taxon>
        <taxon>Chordata</taxon>
        <taxon>Craniata</taxon>
        <taxon>Vertebrata</taxon>
        <taxon>Euteleostomi</taxon>
        <taxon>Mammalia</taxon>
        <taxon>Eutheria</taxon>
        <taxon>Laurasiatheria</taxon>
        <taxon>Eulipotyphla</taxon>
        <taxon>Talpidae</taxon>
        <taxon>Galemys</taxon>
    </lineage>
</organism>
<dbReference type="AlphaFoldDB" id="A0A8J6DPR9"/>
<evidence type="ECO:0000256" key="1">
    <source>
        <dbReference type="SAM" id="MobiDB-lite"/>
    </source>
</evidence>
<proteinExistence type="predicted"/>
<protein>
    <submittedName>
        <fullName evidence="2">Uncharacterized protein</fullName>
    </submittedName>
</protein>
<keyword evidence="3" id="KW-1185">Reference proteome</keyword>
<dbReference type="Proteomes" id="UP000700334">
    <property type="component" value="Unassembled WGS sequence"/>
</dbReference>
<evidence type="ECO:0000313" key="2">
    <source>
        <dbReference type="EMBL" id="KAG8516189.1"/>
    </source>
</evidence>